<dbReference type="Pfam" id="PF15463">
    <property type="entry name" value="ECM11"/>
    <property type="match status" value="1"/>
</dbReference>
<feature type="compositionally biased region" description="Basic and acidic residues" evidence="1">
    <location>
        <begin position="99"/>
        <end position="120"/>
    </location>
</feature>
<dbReference type="OrthoDB" id="4056678at2759"/>
<evidence type="ECO:0000313" key="4">
    <source>
        <dbReference type="Proteomes" id="UP000196158"/>
    </source>
</evidence>
<dbReference type="InterPro" id="IPR029178">
    <property type="entry name" value="Ecm11_C"/>
</dbReference>
<dbReference type="AlphaFoldDB" id="A0A1X7R5R1"/>
<evidence type="ECO:0000256" key="1">
    <source>
        <dbReference type="SAM" id="MobiDB-lite"/>
    </source>
</evidence>
<protein>
    <submittedName>
        <fullName evidence="3">Similar to Saccharomyces cerevisiae YDR446W ECM11 Non-essential protein apparently involved in meiosis</fullName>
    </submittedName>
</protein>
<reference evidence="3 4" key="1">
    <citation type="submission" date="2017-04" db="EMBL/GenBank/DDBJ databases">
        <authorList>
            <person name="Afonso C.L."/>
            <person name="Miller P.J."/>
            <person name="Scott M.A."/>
            <person name="Spackman E."/>
            <person name="Goraichik I."/>
            <person name="Dimitrov K.M."/>
            <person name="Suarez D.L."/>
            <person name="Swayne D.E."/>
        </authorList>
    </citation>
    <scope>NUCLEOTIDE SEQUENCE [LARGE SCALE GENOMIC DNA]</scope>
</reference>
<accession>A0A1X7R5R1</accession>
<feature type="region of interest" description="Disordered" evidence="1">
    <location>
        <begin position="27"/>
        <end position="46"/>
    </location>
</feature>
<dbReference type="EMBL" id="FXLY01000006">
    <property type="protein sequence ID" value="SMN20982.1"/>
    <property type="molecule type" value="Genomic_DNA"/>
</dbReference>
<feature type="compositionally biased region" description="Low complexity" evidence="1">
    <location>
        <begin position="121"/>
        <end position="133"/>
    </location>
</feature>
<dbReference type="Proteomes" id="UP000196158">
    <property type="component" value="Unassembled WGS sequence"/>
</dbReference>
<feature type="compositionally biased region" description="Basic and acidic residues" evidence="1">
    <location>
        <begin position="36"/>
        <end position="46"/>
    </location>
</feature>
<organism evidence="3 4">
    <name type="scientific">Maudiozyma saulgeensis</name>
    <dbReference type="NCBI Taxonomy" id="1789683"/>
    <lineage>
        <taxon>Eukaryota</taxon>
        <taxon>Fungi</taxon>
        <taxon>Dikarya</taxon>
        <taxon>Ascomycota</taxon>
        <taxon>Saccharomycotina</taxon>
        <taxon>Saccharomycetes</taxon>
        <taxon>Saccharomycetales</taxon>
        <taxon>Saccharomycetaceae</taxon>
        <taxon>Maudiozyma</taxon>
    </lineage>
</organism>
<feature type="compositionally biased region" description="Basic residues" evidence="1">
    <location>
        <begin position="134"/>
        <end position="149"/>
    </location>
</feature>
<sequence>MQSFVKPEPDLEVNAQYLHNDSYAAVCSDSSSGHSPKPDNMKNQEAKKRNSVIVAERNNINQLKSFLISTDPIQIPLKPGTNTPEKVTTNFVKRELDSDLSKSFKSNKSSDKISHSRIEKSTTMSSTSSSTSSVRKHKKDGSQHKKTKHTLNDTEQTNSTQDHSLIKDDIIPKNPLAVKKLKSLLFDVNVIDDIVISSNTSELLKEVFEGLEDQQDLSFCKDQAEKPLLEWINYGEELNNKHLELTKQLVQLRIELSYKFRIIMELINDNFDYQMQREKSLDEKLSRIKVIGNDILNLL</sequence>
<feature type="region of interest" description="Disordered" evidence="1">
    <location>
        <begin position="99"/>
        <end position="161"/>
    </location>
</feature>
<proteinExistence type="predicted"/>
<keyword evidence="4" id="KW-1185">Reference proteome</keyword>
<evidence type="ECO:0000259" key="2">
    <source>
        <dbReference type="Pfam" id="PF15463"/>
    </source>
</evidence>
<name>A0A1X7R5R1_9SACH</name>
<evidence type="ECO:0000313" key="3">
    <source>
        <dbReference type="EMBL" id="SMN20982.1"/>
    </source>
</evidence>
<feature type="domain" description="Extracellular mutant protein 11 C-terminal" evidence="2">
    <location>
        <begin position="179"/>
        <end position="296"/>
    </location>
</feature>
<gene>
    <name evidence="3" type="ORF">KASA_0M04246G</name>
</gene>